<organism evidence="3 4">
    <name type="scientific">Brassica carinata</name>
    <name type="common">Ethiopian mustard</name>
    <name type="synonym">Abyssinian cabbage</name>
    <dbReference type="NCBI Taxonomy" id="52824"/>
    <lineage>
        <taxon>Eukaryota</taxon>
        <taxon>Viridiplantae</taxon>
        <taxon>Streptophyta</taxon>
        <taxon>Embryophyta</taxon>
        <taxon>Tracheophyta</taxon>
        <taxon>Spermatophyta</taxon>
        <taxon>Magnoliopsida</taxon>
        <taxon>eudicotyledons</taxon>
        <taxon>Gunneridae</taxon>
        <taxon>Pentapetalae</taxon>
        <taxon>rosids</taxon>
        <taxon>malvids</taxon>
        <taxon>Brassicales</taxon>
        <taxon>Brassicaceae</taxon>
        <taxon>Brassiceae</taxon>
        <taxon>Brassica</taxon>
    </lineage>
</organism>
<keyword evidence="4" id="KW-1185">Reference proteome</keyword>
<dbReference type="EMBL" id="JAAMPC010000007">
    <property type="protein sequence ID" value="KAG2304964.1"/>
    <property type="molecule type" value="Genomic_DNA"/>
</dbReference>
<feature type="compositionally biased region" description="Basic and acidic residues" evidence="1">
    <location>
        <begin position="14"/>
        <end position="26"/>
    </location>
</feature>
<evidence type="ECO:0000256" key="1">
    <source>
        <dbReference type="SAM" id="MobiDB-lite"/>
    </source>
</evidence>
<name>A0A8X7V786_BRACI</name>
<evidence type="ECO:0000313" key="4">
    <source>
        <dbReference type="Proteomes" id="UP000886595"/>
    </source>
</evidence>
<feature type="compositionally biased region" description="Polar residues" evidence="1">
    <location>
        <begin position="1"/>
        <end position="11"/>
    </location>
</feature>
<evidence type="ECO:0000313" key="3">
    <source>
        <dbReference type="EMBL" id="KAG2304964.1"/>
    </source>
</evidence>
<accession>A0A8X7V786</accession>
<dbReference type="Proteomes" id="UP000886595">
    <property type="component" value="Unassembled WGS sequence"/>
</dbReference>
<reference evidence="3 4" key="1">
    <citation type="submission" date="2020-02" db="EMBL/GenBank/DDBJ databases">
        <authorList>
            <person name="Ma Q."/>
            <person name="Huang Y."/>
            <person name="Song X."/>
            <person name="Pei D."/>
        </authorList>
    </citation>
    <scope>NUCLEOTIDE SEQUENCE [LARGE SCALE GENOMIC DNA]</scope>
    <source>
        <strain evidence="3">Sxm20200214</strain>
        <tissue evidence="3">Leaf</tissue>
    </source>
</reference>
<dbReference type="AlphaFoldDB" id="A0A8X7V786"/>
<dbReference type="OrthoDB" id="1742322at2759"/>
<dbReference type="Pfam" id="PF03732">
    <property type="entry name" value="Retrotrans_gag"/>
    <property type="match status" value="1"/>
</dbReference>
<evidence type="ECO:0000259" key="2">
    <source>
        <dbReference type="Pfam" id="PF03732"/>
    </source>
</evidence>
<protein>
    <recommendedName>
        <fullName evidence="2">Retrotransposon gag domain-containing protein</fullName>
    </recommendedName>
</protein>
<proteinExistence type="predicted"/>
<feature type="domain" description="Retrotransposon gag" evidence="2">
    <location>
        <begin position="140"/>
        <end position="196"/>
    </location>
</feature>
<feature type="region of interest" description="Disordered" evidence="1">
    <location>
        <begin position="1"/>
        <end position="26"/>
    </location>
</feature>
<comment type="caution">
    <text evidence="3">The sequence shown here is derived from an EMBL/GenBank/DDBJ whole genome shotgun (WGS) entry which is preliminary data.</text>
</comment>
<gene>
    <name evidence="3" type="ORF">Bca52824_033615</name>
</gene>
<sequence>MMETRSQTLSKTAAARDVDGTSESHFEANEKALELQNERTSQIEEIVREMMEDFKVMMNRNPLNASTSCTALERDDVQGVAENNINHLHQQGPHRNHNNMTRLGKIDFPRFDGTKVKEWFPKVEQFFLIDETPEESKVSIASMHFDGEASAWHQALVQEDEGALILRNWRVYRNRLKERFEEVLDDPIAELKKLKKK</sequence>
<dbReference type="InterPro" id="IPR005162">
    <property type="entry name" value="Retrotrans_gag_dom"/>
</dbReference>